<gene>
    <name evidence="2" type="ORF">A4X06_0g8779</name>
</gene>
<dbReference type="Proteomes" id="UP000077684">
    <property type="component" value="Unassembled WGS sequence"/>
</dbReference>
<feature type="chain" id="PRO_5036456539" description="Secreted protein" evidence="1">
    <location>
        <begin position="22"/>
        <end position="112"/>
    </location>
</feature>
<evidence type="ECO:0000256" key="1">
    <source>
        <dbReference type="SAM" id="SignalP"/>
    </source>
</evidence>
<dbReference type="EMBL" id="LWDE02002097">
    <property type="protein sequence ID" value="KAE8238405.1"/>
    <property type="molecule type" value="Genomic_DNA"/>
</dbReference>
<keyword evidence="1" id="KW-0732">Signal</keyword>
<dbReference type="AlphaFoldDB" id="A0A8X7MJQ3"/>
<keyword evidence="3" id="KW-1185">Reference proteome</keyword>
<reference evidence="2" key="2">
    <citation type="journal article" date="2019" name="IMA Fungus">
        <title>Genome sequencing and comparison of five Tilletia species to identify candidate genes for the detection of regulated species infecting wheat.</title>
        <authorList>
            <person name="Nguyen H.D.T."/>
            <person name="Sultana T."/>
            <person name="Kesanakurti P."/>
            <person name="Hambleton S."/>
        </authorList>
    </citation>
    <scope>NUCLEOTIDE SEQUENCE</scope>
    <source>
        <strain evidence="2">DAOMC 236426</strain>
    </source>
</reference>
<protein>
    <recommendedName>
        <fullName evidence="4">Secreted protein</fullName>
    </recommendedName>
</protein>
<evidence type="ECO:0000313" key="2">
    <source>
        <dbReference type="EMBL" id="KAE8238405.1"/>
    </source>
</evidence>
<evidence type="ECO:0000313" key="3">
    <source>
        <dbReference type="Proteomes" id="UP000077684"/>
    </source>
</evidence>
<proteinExistence type="predicted"/>
<name>A0A8X7MJQ3_9BASI</name>
<sequence>MQVVQIAFPVILLALLGSAQAQPPYENDLWHKQCHNLARDYCRGGTATKDSIRSKNYWSCLCSKWTTSDYGPNCLTACGHYNADESFCNDACAKGTYYDRRDATVCKEQQSC</sequence>
<comment type="caution">
    <text evidence="2">The sequence shown here is derived from an EMBL/GenBank/DDBJ whole genome shotgun (WGS) entry which is preliminary data.</text>
</comment>
<accession>A0A8X7MJQ3</accession>
<feature type="signal peptide" evidence="1">
    <location>
        <begin position="1"/>
        <end position="21"/>
    </location>
</feature>
<evidence type="ECO:0008006" key="4">
    <source>
        <dbReference type="Google" id="ProtNLM"/>
    </source>
</evidence>
<organism evidence="2 3">
    <name type="scientific">Tilletia controversa</name>
    <name type="common">dwarf bunt fungus</name>
    <dbReference type="NCBI Taxonomy" id="13291"/>
    <lineage>
        <taxon>Eukaryota</taxon>
        <taxon>Fungi</taxon>
        <taxon>Dikarya</taxon>
        <taxon>Basidiomycota</taxon>
        <taxon>Ustilaginomycotina</taxon>
        <taxon>Exobasidiomycetes</taxon>
        <taxon>Tilletiales</taxon>
        <taxon>Tilletiaceae</taxon>
        <taxon>Tilletia</taxon>
    </lineage>
</organism>
<reference evidence="2" key="1">
    <citation type="submission" date="2016-04" db="EMBL/GenBank/DDBJ databases">
        <authorList>
            <person name="Nguyen H.D."/>
            <person name="Samba Siva P."/>
            <person name="Cullis J."/>
            <person name="Levesque C.A."/>
            <person name="Hambleton S."/>
        </authorList>
    </citation>
    <scope>NUCLEOTIDE SEQUENCE</scope>
    <source>
        <strain evidence="2">DAOMC 236426</strain>
    </source>
</reference>